<accession>A0A0B7BRK1</accession>
<evidence type="ECO:0000313" key="1">
    <source>
        <dbReference type="EMBL" id="CEK95623.1"/>
    </source>
</evidence>
<protein>
    <submittedName>
        <fullName evidence="1">Uncharacterized protein</fullName>
    </submittedName>
</protein>
<dbReference type="EMBL" id="HACG01048758">
    <property type="protein sequence ID" value="CEK95623.1"/>
    <property type="molecule type" value="Transcribed_RNA"/>
</dbReference>
<reference evidence="1" key="1">
    <citation type="submission" date="2014-12" db="EMBL/GenBank/DDBJ databases">
        <title>Insight into the proteome of Arion vulgaris.</title>
        <authorList>
            <person name="Aradska J."/>
            <person name="Bulat T."/>
            <person name="Smidak R."/>
            <person name="Sarate P."/>
            <person name="Gangsoo J."/>
            <person name="Sialana F."/>
            <person name="Bilban M."/>
            <person name="Lubec G."/>
        </authorList>
    </citation>
    <scope>NUCLEOTIDE SEQUENCE</scope>
    <source>
        <tissue evidence="1">Skin</tissue>
    </source>
</reference>
<gene>
    <name evidence="1" type="primary">ORF208131</name>
</gene>
<dbReference type="AlphaFoldDB" id="A0A0B7BRK1"/>
<sequence>MSLVIVELSDTCLAKAFSQSSFLFKYINNQLFVRESTLRVSSSKSPKANI</sequence>
<organism evidence="1">
    <name type="scientific">Arion vulgaris</name>
    <dbReference type="NCBI Taxonomy" id="1028688"/>
    <lineage>
        <taxon>Eukaryota</taxon>
        <taxon>Metazoa</taxon>
        <taxon>Spiralia</taxon>
        <taxon>Lophotrochozoa</taxon>
        <taxon>Mollusca</taxon>
        <taxon>Gastropoda</taxon>
        <taxon>Heterobranchia</taxon>
        <taxon>Euthyneura</taxon>
        <taxon>Panpulmonata</taxon>
        <taxon>Eupulmonata</taxon>
        <taxon>Stylommatophora</taxon>
        <taxon>Helicina</taxon>
        <taxon>Arionoidea</taxon>
        <taxon>Arionidae</taxon>
        <taxon>Arion</taxon>
    </lineage>
</organism>
<name>A0A0B7BRK1_9EUPU</name>
<proteinExistence type="predicted"/>